<dbReference type="GeneID" id="93528159"/>
<evidence type="ECO:0000313" key="2">
    <source>
        <dbReference type="Proteomes" id="UP000596202"/>
    </source>
</evidence>
<gene>
    <name evidence="1" type="ORF">I6I88_10865</name>
</gene>
<protein>
    <submittedName>
        <fullName evidence="1">Uncharacterized protein</fullName>
    </submittedName>
</protein>
<dbReference type="EMBL" id="CP068108">
    <property type="protein sequence ID" value="QQT98720.1"/>
    <property type="molecule type" value="Genomic_DNA"/>
</dbReference>
<dbReference type="RefSeq" id="WP_002985835.1">
    <property type="nucleotide sequence ID" value="NZ_CP068108.1"/>
</dbReference>
<dbReference type="Proteomes" id="UP000596202">
    <property type="component" value="Chromosome"/>
</dbReference>
<accession>A0A9Q6Z3R5</accession>
<evidence type="ECO:0000313" key="1">
    <source>
        <dbReference type="EMBL" id="QQT98720.1"/>
    </source>
</evidence>
<sequence length="205" mass="24305">MFESYINLTFEEGYKGILELALSQEKIVNQDIILLFTIEEKELISAFLGNFNGFSRSNLKIIEKKINTLLYNDNREYVSDLIDFSILYGLNLDYTIIINLVKQSDKKEHFVILSALQYLSENIKYYYIEEIFESLELIVDSKHSDNIKILSLLILYKISHLDIYVDKIKKMIDNEQNLVYYTNRINNYDFDIKLFNNKKLFSLLD</sequence>
<reference evidence="1 2" key="1">
    <citation type="submission" date="2021-01" db="EMBL/GenBank/DDBJ databases">
        <title>FDA dAtabase for Regulatory Grade micrObial Sequences (FDA-ARGOS): Supporting development and validation of Infectious Disease Dx tests.</title>
        <authorList>
            <person name="Sproer C."/>
            <person name="Gronow S."/>
            <person name="Severitt S."/>
            <person name="Schroder I."/>
            <person name="Tallon L."/>
            <person name="Sadzewicz L."/>
            <person name="Zhao X."/>
            <person name="Boylan J."/>
            <person name="Ott S."/>
            <person name="Bowen H."/>
            <person name="Vavikolanu K."/>
            <person name="Mehta A."/>
            <person name="Aluvathingal J."/>
            <person name="Nadendla S."/>
            <person name="Lowell S."/>
            <person name="Myers T."/>
            <person name="Yan Y."/>
            <person name="Sichtig H."/>
        </authorList>
    </citation>
    <scope>NUCLEOTIDE SEQUENCE [LARGE SCALE GENOMIC DNA]</scope>
    <source>
        <strain evidence="1 2">FDAARGOS_1131</strain>
    </source>
</reference>
<organism evidence="1 2">
    <name type="scientific">Myroides odoratus</name>
    <name type="common">Flavobacterium odoratum</name>
    <dbReference type="NCBI Taxonomy" id="256"/>
    <lineage>
        <taxon>Bacteria</taxon>
        <taxon>Pseudomonadati</taxon>
        <taxon>Bacteroidota</taxon>
        <taxon>Flavobacteriia</taxon>
        <taxon>Flavobacteriales</taxon>
        <taxon>Flavobacteriaceae</taxon>
        <taxon>Myroides</taxon>
    </lineage>
</organism>
<name>A0A9Q6Z3R5_MYROD</name>
<proteinExistence type="predicted"/>
<dbReference type="AlphaFoldDB" id="A0A9Q6Z3R5"/>